<reference evidence="1" key="1">
    <citation type="journal article" date="2014" name="Front. Microbiol.">
        <title>High frequency of phylogenetically diverse reductive dehalogenase-homologous genes in deep subseafloor sedimentary metagenomes.</title>
        <authorList>
            <person name="Kawai M."/>
            <person name="Futagami T."/>
            <person name="Toyoda A."/>
            <person name="Takaki Y."/>
            <person name="Nishi S."/>
            <person name="Hori S."/>
            <person name="Arai W."/>
            <person name="Tsubouchi T."/>
            <person name="Morono Y."/>
            <person name="Uchiyama I."/>
            <person name="Ito T."/>
            <person name="Fujiyama A."/>
            <person name="Inagaki F."/>
            <person name="Takami H."/>
        </authorList>
    </citation>
    <scope>NUCLEOTIDE SEQUENCE</scope>
    <source>
        <strain evidence="1">Expedition CK06-06</strain>
    </source>
</reference>
<feature type="non-terminal residue" evidence="1">
    <location>
        <position position="1"/>
    </location>
</feature>
<organism evidence="1">
    <name type="scientific">marine sediment metagenome</name>
    <dbReference type="NCBI Taxonomy" id="412755"/>
    <lineage>
        <taxon>unclassified sequences</taxon>
        <taxon>metagenomes</taxon>
        <taxon>ecological metagenomes</taxon>
    </lineage>
</organism>
<accession>X1J842</accession>
<name>X1J842_9ZZZZ</name>
<gene>
    <name evidence="1" type="ORF">S03H2_64291</name>
</gene>
<evidence type="ECO:0000313" key="1">
    <source>
        <dbReference type="EMBL" id="GAH77675.1"/>
    </source>
</evidence>
<proteinExistence type="predicted"/>
<comment type="caution">
    <text evidence="1">The sequence shown here is derived from an EMBL/GenBank/DDBJ whole genome shotgun (WGS) entry which is preliminary data.</text>
</comment>
<sequence length="94" mass="10878">ILKDEKKVLGKKSGKSKLKIRDSLIAFDNRKGVVMTDHQIEKIRHCLTAILGQVEFMSCQGSWSEQRKERLKEIKRQVLKIKDILRGMSGKELQ</sequence>
<protein>
    <submittedName>
        <fullName evidence="1">Uncharacterized protein</fullName>
    </submittedName>
</protein>
<dbReference type="EMBL" id="BARU01041746">
    <property type="protein sequence ID" value="GAH77675.1"/>
    <property type="molecule type" value="Genomic_DNA"/>
</dbReference>
<dbReference type="AlphaFoldDB" id="X1J842"/>